<dbReference type="PROSITE" id="PS51257">
    <property type="entry name" value="PROKAR_LIPOPROTEIN"/>
    <property type="match status" value="1"/>
</dbReference>
<feature type="transmembrane region" description="Helical" evidence="1">
    <location>
        <begin position="173"/>
        <end position="197"/>
    </location>
</feature>
<dbReference type="EMBL" id="CP036262">
    <property type="protein sequence ID" value="QDS91376.1"/>
    <property type="molecule type" value="Genomic_DNA"/>
</dbReference>
<reference evidence="3 4" key="1">
    <citation type="submission" date="2019-02" db="EMBL/GenBank/DDBJ databases">
        <title>Deep-cultivation of Planctomycetes and their phenomic and genomic characterization uncovers novel biology.</title>
        <authorList>
            <person name="Wiegand S."/>
            <person name="Jogler M."/>
            <person name="Boedeker C."/>
            <person name="Pinto D."/>
            <person name="Vollmers J."/>
            <person name="Rivas-Marin E."/>
            <person name="Kohn T."/>
            <person name="Peeters S.H."/>
            <person name="Heuer A."/>
            <person name="Rast P."/>
            <person name="Oberbeckmann S."/>
            <person name="Bunk B."/>
            <person name="Jeske O."/>
            <person name="Meyerdierks A."/>
            <person name="Storesund J.E."/>
            <person name="Kallscheuer N."/>
            <person name="Luecker S."/>
            <person name="Lage O.M."/>
            <person name="Pohl T."/>
            <person name="Merkel B.J."/>
            <person name="Hornburger P."/>
            <person name="Mueller R.-W."/>
            <person name="Bruemmer F."/>
            <person name="Labrenz M."/>
            <person name="Spormann A.M."/>
            <person name="Op den Camp H."/>
            <person name="Overmann J."/>
            <person name="Amann R."/>
            <person name="Jetten M.S.M."/>
            <person name="Mascher T."/>
            <person name="Medema M.H."/>
            <person name="Devos D.P."/>
            <person name="Kaster A.-K."/>
            <person name="Ovreas L."/>
            <person name="Rohde M."/>
            <person name="Galperin M.Y."/>
            <person name="Jogler C."/>
        </authorList>
    </citation>
    <scope>NUCLEOTIDE SEQUENCE [LARGE SCALE GENOMIC DNA]</scope>
    <source>
        <strain evidence="3 4">FF011L</strain>
    </source>
</reference>
<dbReference type="Proteomes" id="UP000320672">
    <property type="component" value="Chromosome"/>
</dbReference>
<sequence length="204" mass="22403" precursor="true">MNRNLPSLQSFHRIIGVSCCALLAIGACFADEPASEASALSELSVAPLQHQFYPDDRPEWIVADPVLEGPQHRWAVASSPALTEEASMTSLTEQKRIAVAAYLSEVLGTTDPPFKIDDQQIDRQLVNPDRIYHGEVTTSDGVMYEDAVELVFDQDFRDGIQKKWRRYERRSRLAGLGVLGAGGFALLLGMTGVLKVVSRSRASA</sequence>
<evidence type="ECO:0000313" key="4">
    <source>
        <dbReference type="Proteomes" id="UP000320672"/>
    </source>
</evidence>
<keyword evidence="2" id="KW-0732">Signal</keyword>
<keyword evidence="1" id="KW-0472">Membrane</keyword>
<feature type="chain" id="PRO_5021983882" evidence="2">
    <location>
        <begin position="31"/>
        <end position="204"/>
    </location>
</feature>
<proteinExistence type="predicted"/>
<dbReference type="AlphaFoldDB" id="A0A517M915"/>
<keyword evidence="1" id="KW-1133">Transmembrane helix</keyword>
<evidence type="ECO:0000256" key="2">
    <source>
        <dbReference type="SAM" id="SignalP"/>
    </source>
</evidence>
<dbReference type="OrthoDB" id="282910at2"/>
<organism evidence="3 4">
    <name type="scientific">Roseimaritima multifibrata</name>
    <dbReference type="NCBI Taxonomy" id="1930274"/>
    <lineage>
        <taxon>Bacteria</taxon>
        <taxon>Pseudomonadati</taxon>
        <taxon>Planctomycetota</taxon>
        <taxon>Planctomycetia</taxon>
        <taxon>Pirellulales</taxon>
        <taxon>Pirellulaceae</taxon>
        <taxon>Roseimaritima</taxon>
    </lineage>
</organism>
<accession>A0A517M915</accession>
<evidence type="ECO:0000256" key="1">
    <source>
        <dbReference type="SAM" id="Phobius"/>
    </source>
</evidence>
<keyword evidence="1" id="KW-0812">Transmembrane</keyword>
<name>A0A517M915_9BACT</name>
<feature type="signal peptide" evidence="2">
    <location>
        <begin position="1"/>
        <end position="30"/>
    </location>
</feature>
<dbReference type="KEGG" id="rml:FF011L_01050"/>
<gene>
    <name evidence="3" type="ORF">FF011L_01050</name>
</gene>
<evidence type="ECO:0000313" key="3">
    <source>
        <dbReference type="EMBL" id="QDS91376.1"/>
    </source>
</evidence>
<protein>
    <submittedName>
        <fullName evidence="3">Uncharacterized protein</fullName>
    </submittedName>
</protein>
<keyword evidence="4" id="KW-1185">Reference proteome</keyword>
<dbReference type="RefSeq" id="WP_145349454.1">
    <property type="nucleotide sequence ID" value="NZ_CP036262.1"/>
</dbReference>